<accession>A0A3R9PK97</accession>
<dbReference type="RefSeq" id="WP_125556557.1">
    <property type="nucleotide sequence ID" value="NZ_RBVX01000013.1"/>
</dbReference>
<dbReference type="AlphaFoldDB" id="A0A3R9PK97"/>
<name>A0A3R9PK97_9BACI</name>
<comment type="caution">
    <text evidence="1">The sequence shown here is derived from an EMBL/GenBank/DDBJ whole genome shotgun (WGS) entry which is preliminary data.</text>
</comment>
<gene>
    <name evidence="1" type="ORF">D7Z54_14395</name>
</gene>
<protein>
    <submittedName>
        <fullName evidence="1">AlpA family phage regulatory protein</fullName>
    </submittedName>
</protein>
<organism evidence="1 2">
    <name type="scientific">Salibacterium salarium</name>
    <dbReference type="NCBI Taxonomy" id="284579"/>
    <lineage>
        <taxon>Bacteria</taxon>
        <taxon>Bacillati</taxon>
        <taxon>Bacillota</taxon>
        <taxon>Bacilli</taxon>
        <taxon>Bacillales</taxon>
        <taxon>Bacillaceae</taxon>
    </lineage>
</organism>
<keyword evidence="2" id="KW-1185">Reference proteome</keyword>
<sequence length="59" mass="6910">MRKVRGVKKVSQYLESINCPMSESTIHRSMREGGIPYKKPTPRIVIFDLDEIDTWLEET</sequence>
<dbReference type="OrthoDB" id="2972248at2"/>
<proteinExistence type="predicted"/>
<dbReference type="EMBL" id="RBVX01000013">
    <property type="protein sequence ID" value="RSL32637.1"/>
    <property type="molecule type" value="Genomic_DNA"/>
</dbReference>
<dbReference type="Proteomes" id="UP000275076">
    <property type="component" value="Unassembled WGS sequence"/>
</dbReference>
<reference evidence="1 2" key="1">
    <citation type="submission" date="2018-10" db="EMBL/GenBank/DDBJ databases">
        <title>Draft genome sequence of Bacillus salarius IM0101, isolated from a hypersaline soil in Inner Mongolia, China.</title>
        <authorList>
            <person name="Yamprayoonswat W."/>
            <person name="Boonvisut S."/>
            <person name="Jumpathong W."/>
            <person name="Sittihan S."/>
            <person name="Ruangsuj P."/>
            <person name="Wanthongcharoen S."/>
            <person name="Thongpramul N."/>
            <person name="Pimmason S."/>
            <person name="Yu B."/>
            <person name="Yasawong M."/>
        </authorList>
    </citation>
    <scope>NUCLEOTIDE SEQUENCE [LARGE SCALE GENOMIC DNA]</scope>
    <source>
        <strain evidence="1 2">IM0101</strain>
    </source>
</reference>
<evidence type="ECO:0000313" key="1">
    <source>
        <dbReference type="EMBL" id="RSL32637.1"/>
    </source>
</evidence>
<evidence type="ECO:0000313" key="2">
    <source>
        <dbReference type="Proteomes" id="UP000275076"/>
    </source>
</evidence>